<feature type="transmembrane region" description="Helical" evidence="6">
    <location>
        <begin position="100"/>
        <end position="119"/>
    </location>
</feature>
<evidence type="ECO:0000313" key="8">
    <source>
        <dbReference type="Proteomes" id="UP000499080"/>
    </source>
</evidence>
<evidence type="ECO:0000256" key="4">
    <source>
        <dbReference type="ARBA" id="ARBA00022989"/>
    </source>
</evidence>
<organism evidence="7 8">
    <name type="scientific">Araneus ventricosus</name>
    <name type="common">Orbweaver spider</name>
    <name type="synonym">Epeira ventricosa</name>
    <dbReference type="NCBI Taxonomy" id="182803"/>
    <lineage>
        <taxon>Eukaryota</taxon>
        <taxon>Metazoa</taxon>
        <taxon>Ecdysozoa</taxon>
        <taxon>Arthropoda</taxon>
        <taxon>Chelicerata</taxon>
        <taxon>Arachnida</taxon>
        <taxon>Araneae</taxon>
        <taxon>Araneomorphae</taxon>
        <taxon>Entelegynae</taxon>
        <taxon>Araneoidea</taxon>
        <taxon>Araneidae</taxon>
        <taxon>Araneus</taxon>
    </lineage>
</organism>
<name>A0A4Y2FSG1_ARAVE</name>
<dbReference type="Pfam" id="PF08395">
    <property type="entry name" value="7tm_7"/>
    <property type="match status" value="1"/>
</dbReference>
<keyword evidence="5 6" id="KW-0472">Membrane</keyword>
<keyword evidence="3 6" id="KW-0812">Transmembrane</keyword>
<evidence type="ECO:0000256" key="3">
    <source>
        <dbReference type="ARBA" id="ARBA00022692"/>
    </source>
</evidence>
<evidence type="ECO:0000256" key="5">
    <source>
        <dbReference type="ARBA" id="ARBA00023136"/>
    </source>
</evidence>
<gene>
    <name evidence="7" type="ORF">AVEN_187596_1</name>
</gene>
<evidence type="ECO:0000256" key="2">
    <source>
        <dbReference type="ARBA" id="ARBA00022475"/>
    </source>
</evidence>
<comment type="caution">
    <text evidence="7">The sequence shown here is derived from an EMBL/GenBank/DDBJ whole genome shotgun (WGS) entry which is preliminary data.</text>
</comment>
<proteinExistence type="predicted"/>
<dbReference type="EMBL" id="BGPR01001051">
    <property type="protein sequence ID" value="GBM43997.1"/>
    <property type="molecule type" value="Genomic_DNA"/>
</dbReference>
<keyword evidence="8" id="KW-1185">Reference proteome</keyword>
<evidence type="ECO:0000256" key="1">
    <source>
        <dbReference type="ARBA" id="ARBA00004651"/>
    </source>
</evidence>
<evidence type="ECO:0008006" key="9">
    <source>
        <dbReference type="Google" id="ProtNLM"/>
    </source>
</evidence>
<comment type="subcellular location">
    <subcellularLocation>
        <location evidence="1">Cell membrane</location>
        <topology evidence="1">Multi-pass membrane protein</topology>
    </subcellularLocation>
</comment>
<keyword evidence="2" id="KW-1003">Cell membrane</keyword>
<evidence type="ECO:0000256" key="6">
    <source>
        <dbReference type="SAM" id="Phobius"/>
    </source>
</evidence>
<feature type="transmembrane region" description="Helical" evidence="6">
    <location>
        <begin position="179"/>
        <end position="197"/>
    </location>
</feature>
<dbReference type="OrthoDB" id="6421446at2759"/>
<dbReference type="InterPro" id="IPR013604">
    <property type="entry name" value="7TM_chemorcpt"/>
</dbReference>
<dbReference type="GO" id="GO:0050909">
    <property type="term" value="P:sensory perception of taste"/>
    <property type="evidence" value="ECO:0007669"/>
    <property type="project" value="InterPro"/>
</dbReference>
<dbReference type="GO" id="GO:0005886">
    <property type="term" value="C:plasma membrane"/>
    <property type="evidence" value="ECO:0007669"/>
    <property type="project" value="UniProtKB-SubCell"/>
</dbReference>
<feature type="transmembrane region" description="Helical" evidence="6">
    <location>
        <begin position="64"/>
        <end position="88"/>
    </location>
</feature>
<dbReference type="Proteomes" id="UP000499080">
    <property type="component" value="Unassembled WGS sequence"/>
</dbReference>
<sequence>MYAYGFPCMIGLMCGIVYYEFSEILSRFRARLETQSTFFNANKILCELKIHSELYKLSYAVQDAMSLTCFFLFCYHMSSMYCVLSVFVLTKTEDIITAQIIEFILIIALMPPTIIGIIWCASRINVQHQKIQKTIHLLLDHHTNLHNHKAEIITYLNRMKEKQFPVMSACGVLELTPKLLFGLFGSLFTYGLLFLNLKR</sequence>
<evidence type="ECO:0000313" key="7">
    <source>
        <dbReference type="EMBL" id="GBM43997.1"/>
    </source>
</evidence>
<accession>A0A4Y2FSG1</accession>
<keyword evidence="4 6" id="KW-1133">Transmembrane helix</keyword>
<reference evidence="7 8" key="1">
    <citation type="journal article" date="2019" name="Sci. Rep.">
        <title>Orb-weaving spider Araneus ventricosus genome elucidates the spidroin gene catalogue.</title>
        <authorList>
            <person name="Kono N."/>
            <person name="Nakamura H."/>
            <person name="Ohtoshi R."/>
            <person name="Moran D.A.P."/>
            <person name="Shinohara A."/>
            <person name="Yoshida Y."/>
            <person name="Fujiwara M."/>
            <person name="Mori M."/>
            <person name="Tomita M."/>
            <person name="Arakawa K."/>
        </authorList>
    </citation>
    <scope>NUCLEOTIDE SEQUENCE [LARGE SCALE GENOMIC DNA]</scope>
</reference>
<protein>
    <recommendedName>
        <fullName evidence="9">Gustatory receptor</fullName>
    </recommendedName>
</protein>
<dbReference type="AlphaFoldDB" id="A0A4Y2FSG1"/>